<name>A0A3S0A4X6_9HYPH</name>
<dbReference type="RefSeq" id="WP_126701469.1">
    <property type="nucleotide sequence ID" value="NZ_RWKW01000073.1"/>
</dbReference>
<organism evidence="1 2">
    <name type="scientific">Aquibium carbonis</name>
    <dbReference type="NCBI Taxonomy" id="2495581"/>
    <lineage>
        <taxon>Bacteria</taxon>
        <taxon>Pseudomonadati</taxon>
        <taxon>Pseudomonadota</taxon>
        <taxon>Alphaproteobacteria</taxon>
        <taxon>Hyphomicrobiales</taxon>
        <taxon>Phyllobacteriaceae</taxon>
        <taxon>Aquibium</taxon>
    </lineage>
</organism>
<comment type="caution">
    <text evidence="1">The sequence shown here is derived from an EMBL/GenBank/DDBJ whole genome shotgun (WGS) entry which is preliminary data.</text>
</comment>
<dbReference type="Proteomes" id="UP000278398">
    <property type="component" value="Unassembled WGS sequence"/>
</dbReference>
<dbReference type="OrthoDB" id="8365664at2"/>
<reference evidence="1 2" key="1">
    <citation type="submission" date="2018-12" db="EMBL/GenBank/DDBJ databases">
        <title>Mesorhizobium carbonis sp. nov., isolated from coal mine water.</title>
        <authorList>
            <person name="Xin W."/>
            <person name="Xu Z."/>
            <person name="Xiang F."/>
            <person name="Zhang J."/>
            <person name="Xi L."/>
            <person name="Liu J."/>
        </authorList>
    </citation>
    <scope>NUCLEOTIDE SEQUENCE [LARGE SCALE GENOMIC DNA]</scope>
    <source>
        <strain evidence="1 2">B2.3</strain>
    </source>
</reference>
<evidence type="ECO:0000313" key="1">
    <source>
        <dbReference type="EMBL" id="RST84805.1"/>
    </source>
</evidence>
<dbReference type="AlphaFoldDB" id="A0A3S0A4X6"/>
<accession>A0A3S0A4X6</accession>
<proteinExistence type="predicted"/>
<sequence length="180" mass="19801">MNLDERFGNALAPAGDGIRTGEDQYRPTSLAILRLNGPGIGERIAANPVIAYMLAVQDGCRISGYLCESANVLWIVDHDGHLRMAVEEAYRSVPSFVTIPILKRNGAGSSGWTKLGHPSLLENPDKLARIGGELRFTRNLWVLTNRSGRYGRLRGRSPNHLRHVAEALEAQGVRVDTDFL</sequence>
<protein>
    <submittedName>
        <fullName evidence="1">Uncharacterized protein</fullName>
    </submittedName>
</protein>
<keyword evidence="2" id="KW-1185">Reference proteome</keyword>
<evidence type="ECO:0000313" key="2">
    <source>
        <dbReference type="Proteomes" id="UP000278398"/>
    </source>
</evidence>
<dbReference type="EMBL" id="RWKW01000073">
    <property type="protein sequence ID" value="RST84805.1"/>
    <property type="molecule type" value="Genomic_DNA"/>
</dbReference>
<gene>
    <name evidence="1" type="ORF">EJC49_18760</name>
</gene>